<dbReference type="RefSeq" id="WP_064582765.1">
    <property type="nucleotide sequence ID" value="NZ_CP015878.1"/>
</dbReference>
<evidence type="ECO:0008006" key="4">
    <source>
        <dbReference type="Google" id="ProtNLM"/>
    </source>
</evidence>
<dbReference type="Proteomes" id="UP000077748">
    <property type="component" value="Chromosome"/>
</dbReference>
<organism evidence="2 3">
    <name type="scientific">Pseudomonas citronellolis</name>
    <dbReference type="NCBI Taxonomy" id="53408"/>
    <lineage>
        <taxon>Bacteria</taxon>
        <taxon>Pseudomonadati</taxon>
        <taxon>Pseudomonadota</taxon>
        <taxon>Gammaproteobacteria</taxon>
        <taxon>Pseudomonadales</taxon>
        <taxon>Pseudomonadaceae</taxon>
        <taxon>Pseudomonas</taxon>
    </lineage>
</organism>
<dbReference type="SUPFAM" id="SSF56935">
    <property type="entry name" value="Porins"/>
    <property type="match status" value="1"/>
</dbReference>
<gene>
    <name evidence="2" type="ORF">A9C11_12110</name>
</gene>
<protein>
    <recommendedName>
        <fullName evidence="4">Beta-barrel porin-2, OmpL-like. bbp2</fullName>
    </recommendedName>
</protein>
<proteinExistence type="predicted"/>
<feature type="signal peptide" evidence="1">
    <location>
        <begin position="1"/>
        <end position="23"/>
    </location>
</feature>
<evidence type="ECO:0000256" key="1">
    <source>
        <dbReference type="SAM" id="SignalP"/>
    </source>
</evidence>
<accession>A0A1A9KB07</accession>
<dbReference type="AlphaFoldDB" id="A0A1A9KB07"/>
<evidence type="ECO:0000313" key="3">
    <source>
        <dbReference type="Proteomes" id="UP000077748"/>
    </source>
</evidence>
<evidence type="ECO:0000313" key="2">
    <source>
        <dbReference type="EMBL" id="ANI14684.1"/>
    </source>
</evidence>
<feature type="chain" id="PRO_5008391576" description="Beta-barrel porin-2, OmpL-like. bbp2" evidence="1">
    <location>
        <begin position="24"/>
        <end position="453"/>
    </location>
</feature>
<reference evidence="2 3" key="1">
    <citation type="submission" date="2016-05" db="EMBL/GenBank/DDBJ databases">
        <title>Genome Sequence of Pseudomonas citronellolis Strain SJTE-3, an Estrogens and Persistent Organic Pollutants degradation strain.</title>
        <authorList>
            <person name="Liang R."/>
        </authorList>
    </citation>
    <scope>NUCLEOTIDE SEQUENCE [LARGE SCALE GENOMIC DNA]</scope>
    <source>
        <strain evidence="2 3">SJTE-3</strain>
    </source>
</reference>
<name>A0A1A9KB07_9PSED</name>
<dbReference type="EMBL" id="CP015878">
    <property type="protein sequence ID" value="ANI14684.1"/>
    <property type="molecule type" value="Genomic_DNA"/>
</dbReference>
<dbReference type="Pfam" id="PF07642">
    <property type="entry name" value="BBP2"/>
    <property type="match status" value="1"/>
</dbReference>
<keyword evidence="1" id="KW-0732">Signal</keyword>
<dbReference type="InterPro" id="IPR011486">
    <property type="entry name" value="BBP2"/>
</dbReference>
<sequence>MNNIRVKALGAVLAAFAIIDCHAEPAGEPAEGTLFRSLFGDSLQRDYGITTSFLLDIGYSRNNRSTHDERRDGLSNLPITGFSDEGFELGSLHLFVDKPLKANFIPRITPLPGPAPEQADFGFTFEALYGRNAQFSRAFGWDMHWDVNSPGDDDTEKARRDRQNFVSMPNLAATAYLPYGQGFTVMAGIFGPAFGYEIPPNIRLARNPFASRTYAFVSNLVTVSGVMVGTRLLDSPHGLLGVELGVAQGWSNLRDNNDDKALFGALRWRTPDMQTWVDYEFMLGNQQNDSVKDVQAPTSRLISPDGQLRQQHSLNGWHRFDERWSMGAELVYGRQDGDGKPSTVDIITGPGFDGAHWWGVNAVVTYQVRPDLSFSVRGEHFSDPDGFTLFPTTTTRGDFNAITSGFRYEVSKNLSLRPELRYDWFDAREHDRPFGNGRDRDQLTAMVEALLYF</sequence>